<dbReference type="EMBL" id="SIXI01000003">
    <property type="protein sequence ID" value="TBO31087.1"/>
    <property type="molecule type" value="Genomic_DNA"/>
</dbReference>
<proteinExistence type="predicted"/>
<dbReference type="InterPro" id="IPR029044">
    <property type="entry name" value="Nucleotide-diphossugar_trans"/>
</dbReference>
<evidence type="ECO:0000313" key="2">
    <source>
        <dbReference type="EMBL" id="TBO31087.1"/>
    </source>
</evidence>
<feature type="domain" description="Glycosyltransferase 2-like" evidence="1">
    <location>
        <begin position="322"/>
        <end position="507"/>
    </location>
</feature>
<dbReference type="Pfam" id="PF00535">
    <property type="entry name" value="Glycos_transf_2"/>
    <property type="match status" value="1"/>
</dbReference>
<comment type="caution">
    <text evidence="2">The sequence shown here is derived from an EMBL/GenBank/DDBJ whole genome shotgun (WGS) entry which is preliminary data.</text>
</comment>
<dbReference type="PANTHER" id="PTHR43179">
    <property type="entry name" value="RHAMNOSYLTRANSFERASE WBBL"/>
    <property type="match status" value="1"/>
</dbReference>
<organism evidence="2 3">
    <name type="scientific">Aquabacterium lacunae</name>
    <dbReference type="NCBI Taxonomy" id="2528630"/>
    <lineage>
        <taxon>Bacteria</taxon>
        <taxon>Pseudomonadati</taxon>
        <taxon>Pseudomonadota</taxon>
        <taxon>Betaproteobacteria</taxon>
        <taxon>Burkholderiales</taxon>
        <taxon>Aquabacterium</taxon>
    </lineage>
</organism>
<dbReference type="Gene3D" id="3.90.550.10">
    <property type="entry name" value="Spore Coat Polysaccharide Biosynthesis Protein SpsA, Chain A"/>
    <property type="match status" value="1"/>
</dbReference>
<dbReference type="InterPro" id="IPR001173">
    <property type="entry name" value="Glyco_trans_2-like"/>
</dbReference>
<keyword evidence="2" id="KW-0808">Transferase</keyword>
<reference evidence="2 3" key="1">
    <citation type="submission" date="2019-02" db="EMBL/GenBank/DDBJ databases">
        <title>Aquabacterium sp. strain KMB7.</title>
        <authorList>
            <person name="Chen W.-M."/>
        </authorList>
    </citation>
    <scope>NUCLEOTIDE SEQUENCE [LARGE SCALE GENOMIC DNA]</scope>
    <source>
        <strain evidence="2 3">KMB7</strain>
    </source>
</reference>
<dbReference type="Proteomes" id="UP000292120">
    <property type="component" value="Unassembled WGS sequence"/>
</dbReference>
<accession>A0A4Q9H1Z8</accession>
<dbReference type="CDD" id="cd04186">
    <property type="entry name" value="GT_2_like_c"/>
    <property type="match status" value="1"/>
</dbReference>
<sequence length="609" mass="67632">MPPGQPAFWVECSVRYARNLASPTFTVPVDLCFMATIPRSLFELKQLVRALNRQRLQQRRLKNKTDARSWLQECGTPPAAWLSKAHERLLRAPVVPIHVIVDTDRATQEQLKATMESLAAAQQPGTHVWLVNASGTQLSSARVWADGLPVDQMTASAMDWEGAAEPDGWVLHVQAGTQLMPHALIMLHAHGAAHSETRLLYSDTLLRSGQREQLEFKPAFSYDYLLSYGYIEGFCAIRSRHWRGNFWDSVFEVIEASDDGGCRHVPWVLAEVMHDAARHAARLPAIMSHLARRHPGAQARLYPRQEGVAVTWAVPPGPPEVTVVIPTKDQPDLLRKCLHSLLKGTRYPNVRFLVIDNGTTDPLALGCLAEARQDPRVTVLEDRGPFNYSRLNNQAIAAHVKSEFICLMNNDVEAIDGDWLHTMVGLASRDDVGCVGAKLLYGNGTVQHGGVVLGIGSTSDGLGVAAHLHKALGRHDPGYAYRAVLDQNYSAVTAACLLIRRTVFEAIGGFNEEELAVAYNDIDLCLRLGEAGKRVVWSSQAVLYHHESVSRGKDTNRKNIGRFTREVAYMRQRWGHLLANDPFYSPNFSLRYANCAPRLPGERPIPPLD</sequence>
<dbReference type="OrthoDB" id="9816564at2"/>
<dbReference type="SUPFAM" id="SSF53448">
    <property type="entry name" value="Nucleotide-diphospho-sugar transferases"/>
    <property type="match status" value="1"/>
</dbReference>
<evidence type="ECO:0000313" key="3">
    <source>
        <dbReference type="Proteomes" id="UP000292120"/>
    </source>
</evidence>
<evidence type="ECO:0000259" key="1">
    <source>
        <dbReference type="Pfam" id="PF00535"/>
    </source>
</evidence>
<dbReference type="AlphaFoldDB" id="A0A4Q9H1Z8"/>
<gene>
    <name evidence="2" type="ORF">EYS42_07485</name>
</gene>
<name>A0A4Q9H1Z8_9BURK</name>
<dbReference type="GO" id="GO:0016740">
    <property type="term" value="F:transferase activity"/>
    <property type="evidence" value="ECO:0007669"/>
    <property type="project" value="UniProtKB-KW"/>
</dbReference>
<keyword evidence="3" id="KW-1185">Reference proteome</keyword>
<dbReference type="PANTHER" id="PTHR43179:SF7">
    <property type="entry name" value="RHAMNOSYLTRANSFERASE WBBL"/>
    <property type="match status" value="1"/>
</dbReference>
<protein>
    <submittedName>
        <fullName evidence="2">Glycosyltransferase</fullName>
    </submittedName>
</protein>